<comment type="caution">
    <text evidence="3">The sequence shown here is derived from an EMBL/GenBank/DDBJ whole genome shotgun (WGS) entry which is preliminary data.</text>
</comment>
<dbReference type="InParanoid" id="A0A090M7U6"/>
<feature type="transmembrane region" description="Helical" evidence="2">
    <location>
        <begin position="1041"/>
        <end position="1063"/>
    </location>
</feature>
<feature type="transmembrane region" description="Helical" evidence="2">
    <location>
        <begin position="912"/>
        <end position="938"/>
    </location>
</feature>
<proteinExistence type="predicted"/>
<keyword evidence="4" id="KW-1185">Reference proteome</keyword>
<dbReference type="EMBL" id="CAID01000007">
    <property type="protein sequence ID" value="CEF98767.1"/>
    <property type="molecule type" value="Genomic_DNA"/>
</dbReference>
<keyword evidence="2" id="KW-1133">Transmembrane helix</keyword>
<accession>A0A090M7U6</accession>
<gene>
    <name evidence="3" type="ORF">OT_ostta07g02970</name>
</gene>
<keyword evidence="2" id="KW-0472">Membrane</keyword>
<protein>
    <submittedName>
        <fullName evidence="3">Calycin-like</fullName>
    </submittedName>
</protein>
<feature type="compositionally biased region" description="Low complexity" evidence="1">
    <location>
        <begin position="20"/>
        <end position="30"/>
    </location>
</feature>
<reference evidence="3 4" key="2">
    <citation type="journal article" date="2014" name="BMC Genomics">
        <title>An improved genome of the model marine alga Ostreococcus tauri unfolds by assessing Illumina de novo assemblies.</title>
        <authorList>
            <person name="Blanc-Mathieu R."/>
            <person name="Verhelst B."/>
            <person name="Derelle E."/>
            <person name="Rombauts S."/>
            <person name="Bouget F.Y."/>
            <person name="Carre I."/>
            <person name="Chateau A."/>
            <person name="Eyre-Walker A."/>
            <person name="Grimsley N."/>
            <person name="Moreau H."/>
            <person name="Piegu B."/>
            <person name="Rivals E."/>
            <person name="Schackwitz W."/>
            <person name="Van de Peer Y."/>
            <person name="Piganeau G."/>
        </authorList>
    </citation>
    <scope>NUCLEOTIDE SEQUENCE [LARGE SCALE GENOMIC DNA]</scope>
    <source>
        <strain evidence="4">OTTH 0595 / CCAP 157/2 / RCC745</strain>
    </source>
</reference>
<reference evidence="4" key="1">
    <citation type="journal article" date="2006" name="Proc. Natl. Acad. Sci. U.S.A.">
        <title>Genome analysis of the smallest free-living eukaryote Ostreococcus tauri unveils many unique features.</title>
        <authorList>
            <person name="Derelle E."/>
            <person name="Ferraz C."/>
            <person name="Rombauts S."/>
            <person name="Rouze P."/>
            <person name="Worden A.Z."/>
            <person name="Robbens S."/>
            <person name="Partensky F."/>
            <person name="Degroeve S."/>
            <person name="Echeynie S."/>
            <person name="Cooke R."/>
            <person name="Saeys Y."/>
            <person name="Wuyts J."/>
            <person name="Jabbari K."/>
            <person name="Bowler C."/>
            <person name="Panaud O."/>
            <person name="Piegu B."/>
            <person name="Ball S.G."/>
            <person name="Ral J.-P."/>
            <person name="Bouget F.-Y."/>
            <person name="Piganeau G."/>
            <person name="De Baets B."/>
            <person name="Picard A."/>
            <person name="Delseny M."/>
            <person name="Demaille J."/>
            <person name="Van de Peer Y."/>
            <person name="Moreau H."/>
        </authorList>
    </citation>
    <scope>NUCLEOTIDE SEQUENCE [LARGE SCALE GENOMIC DNA]</scope>
    <source>
        <strain evidence="4">OTTH 0595 / CCAP 157/2 / RCC745</strain>
    </source>
</reference>
<dbReference type="KEGG" id="ota:OT_ostta07g02970"/>
<evidence type="ECO:0000313" key="4">
    <source>
        <dbReference type="Proteomes" id="UP000009170"/>
    </source>
</evidence>
<dbReference type="SUPFAM" id="SSF50814">
    <property type="entry name" value="Lipocalins"/>
    <property type="match status" value="1"/>
</dbReference>
<feature type="region of interest" description="Disordered" evidence="1">
    <location>
        <begin position="20"/>
        <end position="40"/>
    </location>
</feature>
<evidence type="ECO:0000256" key="2">
    <source>
        <dbReference type="SAM" id="Phobius"/>
    </source>
</evidence>
<dbReference type="PANTHER" id="PTHR31425">
    <property type="entry name" value="PHOSPHORIBOSYLANTHRANILATE TRANSFERASE ISOFORM 1"/>
    <property type="match status" value="1"/>
</dbReference>
<sequence length="1089" mass="118124">MRGDGSDASGVLRARSVARAGEAATATRARPNFSGTWETETTEGADRFIENAGAALARRFAGRIDLRETRHIAHDGARLEDTLVSGCVAMTNVSEIDAWTEVVNSDGSTMRARARWDGDVWVETDDCLLMETRRWMERGSMIVARTVSSEDGTMVTAKQYFTRCVKRATNVSVRPKAIAPATKEATQALPTTKKPEKDDDEVSIFTDMGARFFGVFGGGDSPKEGRTERGDVLKTFDLPAKTEFVASYECSLVTPKTLPNALSNKGDKGTLYVIKHGFAFIGGDEKNKVAWYTDAMAVQELTVEGVNSISMEIADGSAIKIHNIKGRDRAFDSMIAMLESMPDSEDKAVATNTSPNGPPLKFGFSPEMYVFLQLLDVSVEGAAANVPGTPTTTLILGDVSHSVASTNPVPTGFGGYSANIEQTVVMTMASLNEFEGEHVAIVVRDSQGDEIGEAMLPIAALPRDEVGKANVRAAPFAINLSIPRKKVEGPGAGLRTKPVSKNAARGIGTLNVAAWIGSASEAAGFVNDDKAEGTVAKKAIVRVTPALAAITVNARMVRGLNPTESKSIRCIISYGSQEAETSETSVSTTEDMRFSFGEASFNTEAPCTGLVRVDVVTCDTGEVLGTTEVDVANLPKRRIDRHGQVSDPPAGRYYKLQSTDEGEEAGFVFLQAYIDPALTYSQQQKPLLGELKVKVLKMEGLPEGRSPALVANVGSAWALLPGNGSGGPSGWKRELHAAVRDASEWCTIVIYDRLKTDEILGKIRFSPFSLPEHGRAIICTIPLTTKDIFGTGTENGEITLRLQFKQQVSNTALFVHYCTPVLPPSAYRPSDMDTLLRDLDMVNYERLVTGHDALPEPAVRSILEVSEADASIATPRRTKAAMIRLAATLETFKAVVKPLTQAVSWEKPMYTAALHVAIFVYLWMPRLMFVAYFAFVAWHISLRNKPTLFTILGENKSRLVGSVDVTRAPAGSTRAPLSSLIRESHAVAALTAPSHDAYDNIVQFSFWCQAQVEFLREPLEKFHTLLSWDDEGDSARFQTMLLGAAVGFLFIPFRFVAAVILFACLRHPWVMKPPVPPYKIAIARAIAPA</sequence>
<keyword evidence="2" id="KW-0812">Transmembrane</keyword>
<dbReference type="InterPro" id="IPR012674">
    <property type="entry name" value="Calycin"/>
</dbReference>
<dbReference type="GeneID" id="9836479"/>
<dbReference type="PANTHER" id="PTHR31425:SF50">
    <property type="entry name" value="FT-INTERACTING PROTEIN 3-RELATED"/>
    <property type="match status" value="1"/>
</dbReference>
<dbReference type="OrthoDB" id="10444206at2759"/>
<name>A0A090M7U6_OSTTA</name>
<dbReference type="STRING" id="70448.A0A090M7U6"/>
<dbReference type="AlphaFoldDB" id="A0A090M7U6"/>
<dbReference type="RefSeq" id="XP_022839455.1">
    <property type="nucleotide sequence ID" value="XM_022983828.1"/>
</dbReference>
<dbReference type="InterPro" id="IPR047259">
    <property type="entry name" value="QUIRKY-like"/>
</dbReference>
<dbReference type="Gene3D" id="2.40.128.20">
    <property type="match status" value="1"/>
</dbReference>
<evidence type="ECO:0000256" key="1">
    <source>
        <dbReference type="SAM" id="MobiDB-lite"/>
    </source>
</evidence>
<organism evidence="3 4">
    <name type="scientific">Ostreococcus tauri</name>
    <name type="common">Marine green alga</name>
    <dbReference type="NCBI Taxonomy" id="70448"/>
    <lineage>
        <taxon>Eukaryota</taxon>
        <taxon>Viridiplantae</taxon>
        <taxon>Chlorophyta</taxon>
        <taxon>Mamiellophyceae</taxon>
        <taxon>Mamiellales</taxon>
        <taxon>Bathycoccaceae</taxon>
        <taxon>Ostreococcus</taxon>
    </lineage>
</organism>
<evidence type="ECO:0000313" key="3">
    <source>
        <dbReference type="EMBL" id="CEF98767.1"/>
    </source>
</evidence>
<dbReference type="Proteomes" id="UP000009170">
    <property type="component" value="Unassembled WGS sequence"/>
</dbReference>